<evidence type="ECO:0000313" key="1">
    <source>
        <dbReference type="EMBL" id="KAF2551659.1"/>
    </source>
</evidence>
<reference evidence="1" key="1">
    <citation type="submission" date="2019-12" db="EMBL/GenBank/DDBJ databases">
        <title>Genome sequencing and annotation of Brassica cretica.</title>
        <authorList>
            <person name="Studholme D.J."/>
            <person name="Sarris P.F."/>
        </authorList>
    </citation>
    <scope>NUCLEOTIDE SEQUENCE</scope>
    <source>
        <strain evidence="1">PFS-001/15</strain>
        <tissue evidence="1">Leaf</tissue>
    </source>
</reference>
<protein>
    <submittedName>
        <fullName evidence="1">Uncharacterized protein</fullName>
    </submittedName>
</protein>
<gene>
    <name evidence="1" type="ORF">F2Q68_00035158</name>
</gene>
<organism evidence="1 2">
    <name type="scientific">Brassica cretica</name>
    <name type="common">Mustard</name>
    <dbReference type="NCBI Taxonomy" id="69181"/>
    <lineage>
        <taxon>Eukaryota</taxon>
        <taxon>Viridiplantae</taxon>
        <taxon>Streptophyta</taxon>
        <taxon>Embryophyta</taxon>
        <taxon>Tracheophyta</taxon>
        <taxon>Spermatophyta</taxon>
        <taxon>Magnoliopsida</taxon>
        <taxon>eudicotyledons</taxon>
        <taxon>Gunneridae</taxon>
        <taxon>Pentapetalae</taxon>
        <taxon>rosids</taxon>
        <taxon>malvids</taxon>
        <taxon>Brassicales</taxon>
        <taxon>Brassicaceae</taxon>
        <taxon>Brassiceae</taxon>
        <taxon>Brassica</taxon>
    </lineage>
</organism>
<proteinExistence type="predicted"/>
<evidence type="ECO:0000313" key="2">
    <source>
        <dbReference type="Proteomes" id="UP000712281"/>
    </source>
</evidence>
<accession>A0A8S9H1I8</accession>
<dbReference type="Proteomes" id="UP000712281">
    <property type="component" value="Unassembled WGS sequence"/>
</dbReference>
<name>A0A8S9H1I8_BRACR</name>
<dbReference type="EMBL" id="QGKW02001988">
    <property type="protein sequence ID" value="KAF2551659.1"/>
    <property type="molecule type" value="Genomic_DNA"/>
</dbReference>
<comment type="caution">
    <text evidence="1">The sequence shown here is derived from an EMBL/GenBank/DDBJ whole genome shotgun (WGS) entry which is preliminary data.</text>
</comment>
<sequence length="160" mass="17345">MGFLSGCAQVLIPVFDEACDGSSSNNFSSSVLIGYRRVVVLVSLTATSNIWFSLTSQRYIGLLKSFCGGVRRQLCAGWAQVRSTVVAARFSWIGTLYWPYPGQINAWFGFAGDVWPLLVLFVRVGRCFETLSELFLADGADLVEPSDCGGGCCVCLSVDT</sequence>
<dbReference type="AlphaFoldDB" id="A0A8S9H1I8"/>